<evidence type="ECO:0000259" key="5">
    <source>
        <dbReference type="Pfam" id="PF01613"/>
    </source>
</evidence>
<accession>A0A1M6AE07</accession>
<dbReference type="GO" id="GO:0016646">
    <property type="term" value="F:oxidoreductase activity, acting on the CH-NH group of donors, NAD or NADP as acceptor"/>
    <property type="evidence" value="ECO:0007669"/>
    <property type="project" value="UniProtKB-ARBA"/>
</dbReference>
<dbReference type="InterPro" id="IPR012349">
    <property type="entry name" value="Split_barrel_FMN-bd"/>
</dbReference>
<dbReference type="RefSeq" id="WP_073147355.1">
    <property type="nucleotide sequence ID" value="NZ_FQYY01000001.1"/>
</dbReference>
<reference evidence="6 7" key="1">
    <citation type="submission" date="2016-11" db="EMBL/GenBank/DDBJ databases">
        <authorList>
            <person name="Jaros S."/>
            <person name="Januszkiewicz K."/>
            <person name="Wedrychowicz H."/>
        </authorList>
    </citation>
    <scope>NUCLEOTIDE SEQUENCE [LARGE SCALE GENOMIC DNA]</scope>
    <source>
        <strain evidence="6 7">DSM 21425</strain>
    </source>
</reference>
<sequence>MQYINREHIDKLEKLYRVNLINSLSGYKSANLIATKSKDEITNVAIFSSVIHLGSNPPLLGFILRPTSVVRNTYDNLMSTKQFTINHVNKHIIKEAHQTSAKYDGNISEFEKTHLTEEYKADFFAPFVKEANIQIGCKLVNNYFIEENQCRMIVGEVEHLFIEDDIQQEDGWLNLEKAETVTINGVDAYAEAKLLDRLSYAKPNKKLTSILNEEK</sequence>
<dbReference type="GO" id="GO:0010181">
    <property type="term" value="F:FMN binding"/>
    <property type="evidence" value="ECO:0007669"/>
    <property type="project" value="InterPro"/>
</dbReference>
<dbReference type="EMBL" id="FQYY01000001">
    <property type="protein sequence ID" value="SHI34695.1"/>
    <property type="molecule type" value="Genomic_DNA"/>
</dbReference>
<evidence type="ECO:0000256" key="4">
    <source>
        <dbReference type="ARBA" id="ARBA00038054"/>
    </source>
</evidence>
<organism evidence="6 7">
    <name type="scientific">Mesonia phycicola</name>
    <dbReference type="NCBI Taxonomy" id="579105"/>
    <lineage>
        <taxon>Bacteria</taxon>
        <taxon>Pseudomonadati</taxon>
        <taxon>Bacteroidota</taxon>
        <taxon>Flavobacteriia</taxon>
        <taxon>Flavobacteriales</taxon>
        <taxon>Flavobacteriaceae</taxon>
        <taxon>Mesonia</taxon>
    </lineage>
</organism>
<evidence type="ECO:0000313" key="7">
    <source>
        <dbReference type="Proteomes" id="UP000184225"/>
    </source>
</evidence>
<name>A0A1M6AE07_9FLAO</name>
<dbReference type="Pfam" id="PF01613">
    <property type="entry name" value="Flavin_Reduct"/>
    <property type="match status" value="1"/>
</dbReference>
<dbReference type="InterPro" id="IPR002563">
    <property type="entry name" value="Flavin_Rdtase-like_dom"/>
</dbReference>
<evidence type="ECO:0000256" key="1">
    <source>
        <dbReference type="ARBA" id="ARBA00001917"/>
    </source>
</evidence>
<gene>
    <name evidence="6" type="ORF">SAMN04488096_101223</name>
</gene>
<dbReference type="PANTHER" id="PTHR33798:SF5">
    <property type="entry name" value="FLAVIN REDUCTASE LIKE DOMAIN-CONTAINING PROTEIN"/>
    <property type="match status" value="1"/>
</dbReference>
<dbReference type="AlphaFoldDB" id="A0A1M6AE07"/>
<keyword evidence="3" id="KW-0288">FMN</keyword>
<proteinExistence type="inferred from homology"/>
<evidence type="ECO:0000313" key="6">
    <source>
        <dbReference type="EMBL" id="SHI34695.1"/>
    </source>
</evidence>
<comment type="similarity">
    <text evidence="4">Belongs to the flavoredoxin family.</text>
</comment>
<dbReference type="SUPFAM" id="SSF50475">
    <property type="entry name" value="FMN-binding split barrel"/>
    <property type="match status" value="1"/>
</dbReference>
<keyword evidence="2" id="KW-0285">Flavoprotein</keyword>
<feature type="domain" description="Flavin reductase like" evidence="5">
    <location>
        <begin position="32"/>
        <end position="167"/>
    </location>
</feature>
<dbReference type="STRING" id="579105.SAMN04488096_101223"/>
<dbReference type="Gene3D" id="2.30.110.10">
    <property type="entry name" value="Electron Transport, Fmn-binding Protein, Chain A"/>
    <property type="match status" value="1"/>
</dbReference>
<evidence type="ECO:0000256" key="2">
    <source>
        <dbReference type="ARBA" id="ARBA00022630"/>
    </source>
</evidence>
<evidence type="ECO:0000256" key="3">
    <source>
        <dbReference type="ARBA" id="ARBA00022643"/>
    </source>
</evidence>
<comment type="cofactor">
    <cofactor evidence="1">
        <name>FMN</name>
        <dbReference type="ChEBI" id="CHEBI:58210"/>
    </cofactor>
</comment>
<protein>
    <submittedName>
        <fullName evidence="6">NADH-FMN oxidoreductase RutF, flavin reductase (DIM6/NTAB) family</fullName>
    </submittedName>
</protein>
<dbReference type="OrthoDB" id="5293996at2"/>
<dbReference type="PANTHER" id="PTHR33798">
    <property type="entry name" value="FLAVOPROTEIN OXYGENASE"/>
    <property type="match status" value="1"/>
</dbReference>
<dbReference type="Proteomes" id="UP000184225">
    <property type="component" value="Unassembled WGS sequence"/>
</dbReference>
<keyword evidence="7" id="KW-1185">Reference proteome</keyword>